<accession>A0ABD3GWI5</accession>
<keyword evidence="3" id="KW-1185">Reference proteome</keyword>
<comment type="caution">
    <text evidence="2">The sequence shown here is derived from an EMBL/GenBank/DDBJ whole genome shotgun (WGS) entry which is preliminary data.</text>
</comment>
<gene>
    <name evidence="2" type="ORF">R1sor_001038</name>
</gene>
<keyword evidence="1" id="KW-0175">Coiled coil</keyword>
<feature type="coiled-coil region" evidence="1">
    <location>
        <begin position="266"/>
        <end position="293"/>
    </location>
</feature>
<evidence type="ECO:0000256" key="1">
    <source>
        <dbReference type="SAM" id="Coils"/>
    </source>
</evidence>
<reference evidence="2 3" key="1">
    <citation type="submission" date="2024-09" db="EMBL/GenBank/DDBJ databases">
        <title>Chromosome-scale assembly of Riccia sorocarpa.</title>
        <authorList>
            <person name="Paukszto L."/>
        </authorList>
    </citation>
    <scope>NUCLEOTIDE SEQUENCE [LARGE SCALE GENOMIC DNA]</scope>
    <source>
        <strain evidence="2">LP-2024</strain>
        <tissue evidence="2">Aerial parts of the thallus</tissue>
    </source>
</reference>
<protein>
    <recommendedName>
        <fullName evidence="4">Endonuclease/exonuclease/phosphatase domain-containing protein</fullName>
    </recommendedName>
</protein>
<dbReference type="AlphaFoldDB" id="A0ABD3GWI5"/>
<evidence type="ECO:0008006" key="4">
    <source>
        <dbReference type="Google" id="ProtNLM"/>
    </source>
</evidence>
<dbReference type="EMBL" id="JBJQOH010000006">
    <property type="protein sequence ID" value="KAL3683016.1"/>
    <property type="molecule type" value="Genomic_DNA"/>
</dbReference>
<dbReference type="InterPro" id="IPR036691">
    <property type="entry name" value="Endo/exonu/phosph_ase_sf"/>
</dbReference>
<evidence type="ECO:0000313" key="2">
    <source>
        <dbReference type="EMBL" id="KAL3683016.1"/>
    </source>
</evidence>
<dbReference type="SUPFAM" id="SSF56219">
    <property type="entry name" value="DNase I-like"/>
    <property type="match status" value="1"/>
</dbReference>
<evidence type="ECO:0000313" key="3">
    <source>
        <dbReference type="Proteomes" id="UP001633002"/>
    </source>
</evidence>
<dbReference type="Gene3D" id="3.60.10.10">
    <property type="entry name" value="Endonuclease/exonuclease/phosphatase"/>
    <property type="match status" value="1"/>
</dbReference>
<organism evidence="2 3">
    <name type="scientific">Riccia sorocarpa</name>
    <dbReference type="NCBI Taxonomy" id="122646"/>
    <lineage>
        <taxon>Eukaryota</taxon>
        <taxon>Viridiplantae</taxon>
        <taxon>Streptophyta</taxon>
        <taxon>Embryophyta</taxon>
        <taxon>Marchantiophyta</taxon>
        <taxon>Marchantiopsida</taxon>
        <taxon>Marchantiidae</taxon>
        <taxon>Marchantiales</taxon>
        <taxon>Ricciaceae</taxon>
        <taxon>Riccia</taxon>
    </lineage>
</organism>
<sequence length="376" mass="44435">MVSMRFIQRIATPNYTVYYALPDDRKGGVAIFTHPHCTVLQSFIDPRYRFVWLILKIEDEEFGVLDLYAPNDTTARMMLWQELRLQLPFRRWIFFGDFHSVEQPADSSGNSQLLKGSEADKFYRLNSWFIFVDTRNATDGLLGPAHTRYQHTATGIKWSILDWIYISLAGYWVLRIAAPAHQADFPYSDHFPVLVNFQFSETFDVLHGGFHTYFKADPFLLRDSSVQLHLQQLWQSLQQSSAWSLPAYLSSLEQQRQFLKHVHRDRTQHLTHLQQLEAELQRLHDQLDLSEEYSDRIRELQLHISKLHAWEHHRYYLYSRARHLREGQGYTRYSHRLFRKSRGCRHLEEQPAPRKIQEVVQLLPSNKAPEPASSPQ</sequence>
<name>A0ABD3GWI5_9MARC</name>
<proteinExistence type="predicted"/>
<dbReference type="Proteomes" id="UP001633002">
    <property type="component" value="Unassembled WGS sequence"/>
</dbReference>